<keyword evidence="7" id="KW-0378">Hydrolase</keyword>
<keyword evidence="5" id="KW-0677">Repeat</keyword>
<dbReference type="InterPro" id="IPR041175">
    <property type="entry name" value="VLRF1/Vms1"/>
</dbReference>
<keyword evidence="6" id="KW-0255">Endonuclease</keyword>
<keyword evidence="3" id="KW-0963">Cytoplasm</keyword>
<keyword evidence="4" id="KW-0540">Nuclease</keyword>
<name>A0A1H3TWH7_9BACT</name>
<keyword evidence="12" id="KW-1185">Reference proteome</keyword>
<protein>
    <recommendedName>
        <fullName evidence="10">VLRF1 domain-containing protein</fullName>
    </recommendedName>
</protein>
<keyword evidence="8" id="KW-0040">ANK repeat</keyword>
<evidence type="ECO:0000256" key="3">
    <source>
        <dbReference type="ARBA" id="ARBA00022490"/>
    </source>
</evidence>
<keyword evidence="9" id="KW-0175">Coiled coil</keyword>
<dbReference type="PANTHER" id="PTHR16036:SF2">
    <property type="entry name" value="TRNA ENDONUCLEASE ANKZF1"/>
    <property type="match status" value="1"/>
</dbReference>
<evidence type="ECO:0000256" key="2">
    <source>
        <dbReference type="ARBA" id="ARBA00009262"/>
    </source>
</evidence>
<dbReference type="InterPro" id="IPR047139">
    <property type="entry name" value="ANKZ1/VMS1"/>
</dbReference>
<reference evidence="11 12" key="1">
    <citation type="submission" date="2016-10" db="EMBL/GenBank/DDBJ databases">
        <authorList>
            <person name="Varghese N."/>
            <person name="Submissions S."/>
        </authorList>
    </citation>
    <scope>NUCLEOTIDE SEQUENCE [LARGE SCALE GENOMIC DNA]</scope>
    <source>
        <strain evidence="11 12">DSM 17997</strain>
    </source>
</reference>
<evidence type="ECO:0000256" key="8">
    <source>
        <dbReference type="ARBA" id="ARBA00023043"/>
    </source>
</evidence>
<dbReference type="EMBL" id="FNQC01000021">
    <property type="protein sequence ID" value="SDZ53599.1"/>
    <property type="molecule type" value="Genomic_DNA"/>
</dbReference>
<evidence type="ECO:0000259" key="10">
    <source>
        <dbReference type="PROSITE" id="PS52044"/>
    </source>
</evidence>
<dbReference type="Pfam" id="PF18826">
    <property type="entry name" value="bVLRF1"/>
    <property type="match status" value="1"/>
</dbReference>
<evidence type="ECO:0000313" key="11">
    <source>
        <dbReference type="EMBL" id="SDZ53599.1"/>
    </source>
</evidence>
<evidence type="ECO:0000256" key="7">
    <source>
        <dbReference type="ARBA" id="ARBA00022801"/>
    </source>
</evidence>
<organism evidence="11 12">
    <name type="scientific">Rhodonellum ikkaensis</name>
    <dbReference type="NCBI Taxonomy" id="336829"/>
    <lineage>
        <taxon>Bacteria</taxon>
        <taxon>Pseudomonadati</taxon>
        <taxon>Bacteroidota</taxon>
        <taxon>Cytophagia</taxon>
        <taxon>Cytophagales</taxon>
        <taxon>Cytophagaceae</taxon>
        <taxon>Rhodonellum</taxon>
    </lineage>
</organism>
<dbReference type="Proteomes" id="UP000199663">
    <property type="component" value="Unassembled WGS sequence"/>
</dbReference>
<comment type="caution">
    <text evidence="11">The sequence shown here is derived from an EMBL/GenBank/DDBJ whole genome shotgun (WGS) entry which is preliminary data.</text>
</comment>
<comment type="subcellular location">
    <subcellularLocation>
        <location evidence="1">Cytoplasm</location>
    </subcellularLocation>
</comment>
<sequence>MRREIFDKNLIEKFLVFMQSRNFEVLFEAKKNQLVYYSESEALMKLRLPLDLEFDPEKNQTNLLDFKHYVLVLIRSGIAAVGYFENFINTDHKVFRAYMVRKKQGKSQIKYLKTKGKSRAGSRVRLSETLEFFEEINIRLSSYFKDFRVDQIGITCSETLMPYLFGSKEETPFDKKDPRIFKIPKHIQNPTYEELLKTNDFLLSAEIKYNDKGEELWKDFLASVDEKNEKISPEDNW</sequence>
<evidence type="ECO:0000256" key="5">
    <source>
        <dbReference type="ARBA" id="ARBA00022737"/>
    </source>
</evidence>
<evidence type="ECO:0000313" key="12">
    <source>
        <dbReference type="Proteomes" id="UP000199663"/>
    </source>
</evidence>
<dbReference type="PANTHER" id="PTHR16036">
    <property type="entry name" value="ANKYRIN REPEAT AND ZINC FINGER DOMAIN-CONTAINING PROTEIN 1"/>
    <property type="match status" value="1"/>
</dbReference>
<comment type="similarity">
    <text evidence="2">Belongs to the ANKZF1/VMS1 family.</text>
</comment>
<proteinExistence type="inferred from homology"/>
<evidence type="ECO:0000256" key="9">
    <source>
        <dbReference type="ARBA" id="ARBA00023054"/>
    </source>
</evidence>
<evidence type="ECO:0000256" key="6">
    <source>
        <dbReference type="ARBA" id="ARBA00022759"/>
    </source>
</evidence>
<dbReference type="PROSITE" id="PS52044">
    <property type="entry name" value="VLRF1"/>
    <property type="match status" value="1"/>
</dbReference>
<feature type="domain" description="VLRF1" evidence="10">
    <location>
        <begin position="65"/>
        <end position="205"/>
    </location>
</feature>
<evidence type="ECO:0000256" key="4">
    <source>
        <dbReference type="ARBA" id="ARBA00022722"/>
    </source>
</evidence>
<dbReference type="RefSeq" id="WP_019600284.1">
    <property type="nucleotide sequence ID" value="NZ_FNQC01000021.1"/>
</dbReference>
<gene>
    <name evidence="11" type="ORF">SAMN05444412_12147</name>
</gene>
<evidence type="ECO:0000256" key="1">
    <source>
        <dbReference type="ARBA" id="ARBA00004496"/>
    </source>
</evidence>
<accession>A0A1H3TWH7</accession>